<dbReference type="EMBL" id="LVJE01000034">
    <property type="protein sequence ID" value="OAB26217.1"/>
    <property type="molecule type" value="Genomic_DNA"/>
</dbReference>
<dbReference type="OrthoDB" id="9768177at2"/>
<name>A0A167VA87_9FLAO</name>
<sequence length="166" mass="17752">MIKYFSIIAAALISLNSFAQTGTIKGTIKTSDGSPAELVTVALKGTTKGTTANSKGAYELRKVSPGNYTIIALLVGLETREINVEVKANETTIAPVIILNQNSQQLKEVVVSSNGIKFTTKKSDYVARMPLENIENPQVYNVITSDLLEIQGTVDYKTALTNAAGV</sequence>
<evidence type="ECO:0000313" key="3">
    <source>
        <dbReference type="Proteomes" id="UP000077164"/>
    </source>
</evidence>
<dbReference type="Pfam" id="PF13715">
    <property type="entry name" value="CarbopepD_reg_2"/>
    <property type="match status" value="1"/>
</dbReference>
<dbReference type="Proteomes" id="UP000077164">
    <property type="component" value="Unassembled WGS sequence"/>
</dbReference>
<feature type="chain" id="PRO_5007893383" description="TonB-dependent receptor" evidence="1">
    <location>
        <begin position="20"/>
        <end position="166"/>
    </location>
</feature>
<dbReference type="RefSeq" id="WP_066082171.1">
    <property type="nucleotide sequence ID" value="NZ_FRDK01000017.1"/>
</dbReference>
<keyword evidence="3" id="KW-1185">Reference proteome</keyword>
<protein>
    <recommendedName>
        <fullName evidence="4">TonB-dependent receptor</fullName>
    </recommendedName>
</protein>
<evidence type="ECO:0000313" key="2">
    <source>
        <dbReference type="EMBL" id="OAB26217.1"/>
    </source>
</evidence>
<dbReference type="Gene3D" id="2.60.40.1120">
    <property type="entry name" value="Carboxypeptidase-like, regulatory domain"/>
    <property type="match status" value="1"/>
</dbReference>
<keyword evidence="1" id="KW-0732">Signal</keyword>
<dbReference type="STRING" id="249352.SAMN05444395_11716"/>
<comment type="caution">
    <text evidence="2">The sequence shown here is derived from an EMBL/GenBank/DDBJ whole genome shotgun (WGS) entry which is preliminary data.</text>
</comment>
<dbReference type="SUPFAM" id="SSF49452">
    <property type="entry name" value="Starch-binding domain-like"/>
    <property type="match status" value="1"/>
</dbReference>
<organism evidence="2 3">
    <name type="scientific">Flavobacterium fryxellicola</name>
    <dbReference type="NCBI Taxonomy" id="249352"/>
    <lineage>
        <taxon>Bacteria</taxon>
        <taxon>Pseudomonadati</taxon>
        <taxon>Bacteroidota</taxon>
        <taxon>Flavobacteriia</taxon>
        <taxon>Flavobacteriales</taxon>
        <taxon>Flavobacteriaceae</taxon>
        <taxon>Flavobacterium</taxon>
    </lineage>
</organism>
<dbReference type="GO" id="GO:0030246">
    <property type="term" value="F:carbohydrate binding"/>
    <property type="evidence" value="ECO:0007669"/>
    <property type="project" value="InterPro"/>
</dbReference>
<evidence type="ECO:0008006" key="4">
    <source>
        <dbReference type="Google" id="ProtNLM"/>
    </source>
</evidence>
<reference evidence="2 3" key="1">
    <citation type="submission" date="2016-03" db="EMBL/GenBank/DDBJ databases">
        <title>Draft genome sequence of Flavobacterium fryxellicola DSM 16209.</title>
        <authorList>
            <person name="Shin S.-K."/>
            <person name="Yi H."/>
        </authorList>
    </citation>
    <scope>NUCLEOTIDE SEQUENCE [LARGE SCALE GENOMIC DNA]</scope>
    <source>
        <strain evidence="2 3">DSM 16209</strain>
    </source>
</reference>
<dbReference type="InterPro" id="IPR013784">
    <property type="entry name" value="Carb-bd-like_fold"/>
</dbReference>
<dbReference type="AlphaFoldDB" id="A0A167VA87"/>
<proteinExistence type="predicted"/>
<feature type="signal peptide" evidence="1">
    <location>
        <begin position="1"/>
        <end position="19"/>
    </location>
</feature>
<gene>
    <name evidence="2" type="ORF">FBFR_13345</name>
</gene>
<evidence type="ECO:0000256" key="1">
    <source>
        <dbReference type="SAM" id="SignalP"/>
    </source>
</evidence>
<accession>A0A167VA87</accession>